<sequence>MTMTDLKPCPFCGRNAKISFKDYRFIGYNGIGDKKVMYRVQIICNKCRSRGKPIITPGLVNPNPYVSKWGNCFFEKSERCKKETEMFEPYVQEAIEAWNRRADNGKAD</sequence>
<dbReference type="EMBL" id="BK014990">
    <property type="protein sequence ID" value="DAD85912.1"/>
    <property type="molecule type" value="Genomic_DNA"/>
</dbReference>
<accession>A0A8S5MUU7</accession>
<organism evidence="1">
    <name type="scientific">Siphoviridae sp. ctGdK3</name>
    <dbReference type="NCBI Taxonomy" id="2826222"/>
    <lineage>
        <taxon>Viruses</taxon>
        <taxon>Duplodnaviria</taxon>
        <taxon>Heunggongvirae</taxon>
        <taxon>Uroviricota</taxon>
        <taxon>Caudoviricetes</taxon>
    </lineage>
</organism>
<reference evidence="1" key="1">
    <citation type="journal article" date="2021" name="Proc. Natl. Acad. Sci. U.S.A.">
        <title>A Catalog of Tens of Thousands of Viruses from Human Metagenomes Reveals Hidden Associations with Chronic Diseases.</title>
        <authorList>
            <person name="Tisza M.J."/>
            <person name="Buck C.B."/>
        </authorList>
    </citation>
    <scope>NUCLEOTIDE SEQUENCE</scope>
    <source>
        <strain evidence="1">CtGdK3</strain>
    </source>
</reference>
<evidence type="ECO:0000313" key="1">
    <source>
        <dbReference type="EMBL" id="DAD85912.1"/>
    </source>
</evidence>
<proteinExistence type="predicted"/>
<dbReference type="Pfam" id="PF14354">
    <property type="entry name" value="Lar_restr_allev"/>
    <property type="match status" value="1"/>
</dbReference>
<name>A0A8S5MUU7_9CAUD</name>
<protein>
    <submittedName>
        <fullName evidence="1">Restriction alleviation protein</fullName>
    </submittedName>
</protein>